<comment type="caution">
    <text evidence="4">The sequence shown here is derived from an EMBL/GenBank/DDBJ whole genome shotgun (WGS) entry which is preliminary data.</text>
</comment>
<dbReference type="Pfam" id="PF00440">
    <property type="entry name" value="TetR_N"/>
    <property type="match status" value="1"/>
</dbReference>
<dbReference type="EMBL" id="SLZZ01000032">
    <property type="protein sequence ID" value="TCS75017.1"/>
    <property type="molecule type" value="Genomic_DNA"/>
</dbReference>
<gene>
    <name evidence="4" type="ORF">EDD59_13210</name>
</gene>
<reference evidence="4 5" key="1">
    <citation type="submission" date="2019-03" db="EMBL/GenBank/DDBJ databases">
        <title>Genomic Encyclopedia of Type Strains, Phase IV (KMG-IV): sequencing the most valuable type-strain genomes for metagenomic binning, comparative biology and taxonomic classification.</title>
        <authorList>
            <person name="Goeker M."/>
        </authorList>
    </citation>
    <scope>NUCLEOTIDE SEQUENCE [LARGE SCALE GENOMIC DNA]</scope>
    <source>
        <strain evidence="4 5">DSM 29489</strain>
    </source>
</reference>
<dbReference type="Proteomes" id="UP000295726">
    <property type="component" value="Unassembled WGS sequence"/>
</dbReference>
<dbReference type="GO" id="GO:0003677">
    <property type="term" value="F:DNA binding"/>
    <property type="evidence" value="ECO:0007669"/>
    <property type="project" value="UniProtKB-UniRule"/>
</dbReference>
<proteinExistence type="predicted"/>
<dbReference type="InterPro" id="IPR009057">
    <property type="entry name" value="Homeodomain-like_sf"/>
</dbReference>
<dbReference type="AlphaFoldDB" id="A0A4R3JZY2"/>
<dbReference type="InterPro" id="IPR001647">
    <property type="entry name" value="HTH_TetR"/>
</dbReference>
<accession>A0A4R3JZY2</accession>
<feature type="DNA-binding region" description="H-T-H motif" evidence="2">
    <location>
        <begin position="33"/>
        <end position="52"/>
    </location>
</feature>
<keyword evidence="1 2" id="KW-0238">DNA-binding</keyword>
<dbReference type="RefSeq" id="WP_165920963.1">
    <property type="nucleotide sequence ID" value="NZ_DAIQXH010000232.1"/>
</dbReference>
<name>A0A4R3JZY2_9FIRM</name>
<sequence>MKNTKNTANQIAKECLVTALIQLLKEKNLSEITISELTNKAGVSRMTYYRNYTTKEDIFTRHLQDIFAAYRQEFYEQDCHTEFFDMPNMLHCFQYFSIHKEFLNTLFAGGMGQLFLTELSDYILSMWYHDSDSIERYYTLQAFAGSLYNVYLSCFADSSSPSGEELAKIIYKIYS</sequence>
<evidence type="ECO:0000259" key="3">
    <source>
        <dbReference type="PROSITE" id="PS50977"/>
    </source>
</evidence>
<evidence type="ECO:0000256" key="2">
    <source>
        <dbReference type="PROSITE-ProRule" id="PRU00335"/>
    </source>
</evidence>
<protein>
    <submittedName>
        <fullName evidence="4">TetR family transcriptional regulator</fullName>
    </submittedName>
</protein>
<organism evidence="4 5">
    <name type="scientific">Muricomes intestini</name>
    <dbReference type="NCBI Taxonomy" id="1796634"/>
    <lineage>
        <taxon>Bacteria</taxon>
        <taxon>Bacillati</taxon>
        <taxon>Bacillota</taxon>
        <taxon>Clostridia</taxon>
        <taxon>Lachnospirales</taxon>
        <taxon>Lachnospiraceae</taxon>
        <taxon>Muricomes</taxon>
    </lineage>
</organism>
<evidence type="ECO:0000313" key="5">
    <source>
        <dbReference type="Proteomes" id="UP000295726"/>
    </source>
</evidence>
<keyword evidence="5" id="KW-1185">Reference proteome</keyword>
<dbReference type="SUPFAM" id="SSF46689">
    <property type="entry name" value="Homeodomain-like"/>
    <property type="match status" value="1"/>
</dbReference>
<dbReference type="PROSITE" id="PS50977">
    <property type="entry name" value="HTH_TETR_2"/>
    <property type="match status" value="1"/>
</dbReference>
<dbReference type="Gene3D" id="1.10.357.10">
    <property type="entry name" value="Tetracycline Repressor, domain 2"/>
    <property type="match status" value="1"/>
</dbReference>
<evidence type="ECO:0000313" key="4">
    <source>
        <dbReference type="EMBL" id="TCS75017.1"/>
    </source>
</evidence>
<feature type="domain" description="HTH tetR-type" evidence="3">
    <location>
        <begin position="10"/>
        <end position="70"/>
    </location>
</feature>
<evidence type="ECO:0000256" key="1">
    <source>
        <dbReference type="ARBA" id="ARBA00023125"/>
    </source>
</evidence>